<dbReference type="Proteomes" id="UP000092154">
    <property type="component" value="Unassembled WGS sequence"/>
</dbReference>
<organism evidence="2 3">
    <name type="scientific">Rhizopogon vinicolor AM-OR11-026</name>
    <dbReference type="NCBI Taxonomy" id="1314800"/>
    <lineage>
        <taxon>Eukaryota</taxon>
        <taxon>Fungi</taxon>
        <taxon>Dikarya</taxon>
        <taxon>Basidiomycota</taxon>
        <taxon>Agaricomycotina</taxon>
        <taxon>Agaricomycetes</taxon>
        <taxon>Agaricomycetidae</taxon>
        <taxon>Boletales</taxon>
        <taxon>Suillineae</taxon>
        <taxon>Rhizopogonaceae</taxon>
        <taxon>Rhizopogon</taxon>
    </lineage>
</organism>
<evidence type="ECO:0000256" key="1">
    <source>
        <dbReference type="SAM" id="SignalP"/>
    </source>
</evidence>
<dbReference type="PANTHER" id="PTHR35043:SF7">
    <property type="entry name" value="TRANSCRIPTION FACTOR DOMAIN-CONTAINING PROTEIN"/>
    <property type="match status" value="1"/>
</dbReference>
<keyword evidence="1" id="KW-0732">Signal</keyword>
<protein>
    <submittedName>
        <fullName evidence="2">Uncharacterized protein</fullName>
    </submittedName>
</protein>
<dbReference type="AlphaFoldDB" id="A0A1B7N3G3"/>
<dbReference type="EMBL" id="KV448251">
    <property type="protein sequence ID" value="OAX39393.1"/>
    <property type="molecule type" value="Genomic_DNA"/>
</dbReference>
<dbReference type="OrthoDB" id="9451547at2759"/>
<dbReference type="STRING" id="1314800.A0A1B7N3G3"/>
<evidence type="ECO:0000313" key="2">
    <source>
        <dbReference type="EMBL" id="OAX39393.1"/>
    </source>
</evidence>
<feature type="chain" id="PRO_5008597788" evidence="1">
    <location>
        <begin position="18"/>
        <end position="360"/>
    </location>
</feature>
<gene>
    <name evidence="2" type="ORF">K503DRAFT_799686</name>
</gene>
<accession>A0A1B7N3G3</accession>
<dbReference type="InParanoid" id="A0A1B7N3G3"/>
<evidence type="ECO:0000313" key="3">
    <source>
        <dbReference type="Proteomes" id="UP000092154"/>
    </source>
</evidence>
<feature type="signal peptide" evidence="1">
    <location>
        <begin position="1"/>
        <end position="17"/>
    </location>
</feature>
<keyword evidence="3" id="KW-1185">Reference proteome</keyword>
<dbReference type="PANTHER" id="PTHR35043">
    <property type="entry name" value="TRANSCRIPTION FACTOR DOMAIN-CONTAINING PROTEIN"/>
    <property type="match status" value="1"/>
</dbReference>
<proteinExistence type="predicted"/>
<name>A0A1B7N3G3_9AGAM</name>
<reference evidence="2 3" key="1">
    <citation type="submission" date="2016-06" db="EMBL/GenBank/DDBJ databases">
        <title>Comparative genomics of the ectomycorrhizal sister species Rhizopogon vinicolor and Rhizopogon vesiculosus (Basidiomycota: Boletales) reveals a divergence of the mating type B locus.</title>
        <authorList>
            <consortium name="DOE Joint Genome Institute"/>
            <person name="Mujic A.B."/>
            <person name="Kuo A."/>
            <person name="Tritt A."/>
            <person name="Lipzen A."/>
            <person name="Chen C."/>
            <person name="Johnson J."/>
            <person name="Sharma A."/>
            <person name="Barry K."/>
            <person name="Grigoriev I.V."/>
            <person name="Spatafora J.W."/>
        </authorList>
    </citation>
    <scope>NUCLEOTIDE SEQUENCE [LARGE SCALE GENOMIC DNA]</scope>
    <source>
        <strain evidence="2 3">AM-OR11-026</strain>
    </source>
</reference>
<sequence length="360" mass="39878">MTPLLLAVLLCIPFVGASLSNINGTSSSMFDVSDPPSSNTTRTLSDIIWNCVATLFACTWTAIHPNIPALFAPELIITWAAQQFSSALNAKNHINDTFGVQLTESHGNRQDTGEEITLSGIPHSDERNIARPSAPQVVGGKFTGWTMTHGFFAWMGGFLLYVNGRPRATLTPDELSDFVRERFVDMPDITEADIEDRSKGDILSKGIAILQLVWFVLQLVARYVQNLPITLLEIDTLAVATLTCITYGCWWKKPKDVGRPYPVHWKPTASPPGDSDLIYDQADAKLVAPDQSYVYYLIYPFLSLTGYESIISPRAVQSLRVPSLGGYYVETHNGVVLLIGCFSGMSRYYGVRLPSQYYLH</sequence>